<evidence type="ECO:0000256" key="2">
    <source>
        <dbReference type="SAM" id="Phobius"/>
    </source>
</evidence>
<organism evidence="3 4">
    <name type="scientific">Gordonia desulfuricans</name>
    <dbReference type="NCBI Taxonomy" id="89051"/>
    <lineage>
        <taxon>Bacteria</taxon>
        <taxon>Bacillati</taxon>
        <taxon>Actinomycetota</taxon>
        <taxon>Actinomycetes</taxon>
        <taxon>Mycobacteriales</taxon>
        <taxon>Gordoniaceae</taxon>
        <taxon>Gordonia</taxon>
    </lineage>
</organism>
<feature type="region of interest" description="Disordered" evidence="1">
    <location>
        <begin position="316"/>
        <end position="347"/>
    </location>
</feature>
<keyword evidence="2" id="KW-1133">Transmembrane helix</keyword>
<dbReference type="Proteomes" id="UP000466307">
    <property type="component" value="Unassembled WGS sequence"/>
</dbReference>
<feature type="transmembrane region" description="Helical" evidence="2">
    <location>
        <begin position="290"/>
        <end position="309"/>
    </location>
</feature>
<keyword evidence="2" id="KW-0812">Transmembrane</keyword>
<gene>
    <name evidence="3" type="ORF">GYA93_10845</name>
</gene>
<accession>A0A7K3LP93</accession>
<feature type="compositionally biased region" description="Polar residues" evidence="1">
    <location>
        <begin position="335"/>
        <end position="347"/>
    </location>
</feature>
<evidence type="ECO:0000313" key="4">
    <source>
        <dbReference type="Proteomes" id="UP000466307"/>
    </source>
</evidence>
<comment type="caution">
    <text evidence="3">The sequence shown here is derived from an EMBL/GenBank/DDBJ whole genome shotgun (WGS) entry which is preliminary data.</text>
</comment>
<proteinExistence type="predicted"/>
<keyword evidence="2" id="KW-0472">Membrane</keyword>
<evidence type="ECO:0000256" key="1">
    <source>
        <dbReference type="SAM" id="MobiDB-lite"/>
    </source>
</evidence>
<evidence type="ECO:0000313" key="3">
    <source>
        <dbReference type="EMBL" id="NDK90075.1"/>
    </source>
</evidence>
<dbReference type="AlphaFoldDB" id="A0A7K3LP93"/>
<name>A0A7K3LP93_9ACTN</name>
<keyword evidence="4" id="KW-1185">Reference proteome</keyword>
<dbReference type="Pfam" id="PF11271">
    <property type="entry name" value="PorA"/>
    <property type="match status" value="1"/>
</dbReference>
<reference evidence="3 4" key="1">
    <citation type="submission" date="2020-01" db="EMBL/GenBank/DDBJ databases">
        <title>Investigation of new actinobacteria for the biodesulphurisation of diesel fuel.</title>
        <authorList>
            <person name="Athi Narayanan S.M."/>
        </authorList>
    </citation>
    <scope>NUCLEOTIDE SEQUENCE [LARGE SCALE GENOMIC DNA]</scope>
    <source>
        <strain evidence="3 4">213E</strain>
    </source>
</reference>
<protein>
    <submittedName>
        <fullName evidence="3">DUF3068 domain-containing protein</fullName>
    </submittedName>
</protein>
<dbReference type="InterPro" id="IPR021424">
    <property type="entry name" value="PorA"/>
</dbReference>
<sequence>MILVIGAVLLSTVITPLLSRMPAGLEKGSVFVGTMATPDATGKLAERPVEVQRTMKADAVQGNSALITSSSAVYATPRSEGAQPIGGSAQKYAINRSDFTQEPAFDNVAVIDQHGGAVIGVPPNPSHDGQSYYDHYLGRAVPLTFAETGDVEGRSVVRYTYDASGALADEKTATTMKAALGKKFGTDGSVIPTQALTLMGVPASALDGLGATVPVTIVAHTVATMTADKQFGSFLVVDQKISMGAAIGDPDKPIFTIPMQVTDVHTSDASVASAAAELTDNAAKLAWIRLWIPLIVGLLGAIAVVVAIIRRRPPQVGAPTSGDDNAPASGELSLPTGSSATDEVSAR</sequence>
<dbReference type="EMBL" id="JAADZU010000029">
    <property type="protein sequence ID" value="NDK90075.1"/>
    <property type="molecule type" value="Genomic_DNA"/>
</dbReference>